<dbReference type="RefSeq" id="WP_249472167.1">
    <property type="nucleotide sequence ID" value="NZ_JAMBEP010000001.1"/>
</dbReference>
<keyword evidence="4 12" id="KW-0812">Transmembrane</keyword>
<dbReference type="InterPro" id="IPR052029">
    <property type="entry name" value="PpiD_chaperone"/>
</dbReference>
<dbReference type="InterPro" id="IPR046357">
    <property type="entry name" value="PPIase_dom_sf"/>
</dbReference>
<dbReference type="PROSITE" id="PS50198">
    <property type="entry name" value="PPIC_PPIASE_2"/>
    <property type="match status" value="1"/>
</dbReference>
<feature type="transmembrane region" description="Helical" evidence="12">
    <location>
        <begin position="12"/>
        <end position="30"/>
    </location>
</feature>
<keyword evidence="6 12" id="KW-0472">Membrane</keyword>
<keyword evidence="5 12" id="KW-1133">Transmembrane helix</keyword>
<evidence type="ECO:0000256" key="3">
    <source>
        <dbReference type="ARBA" id="ARBA00022519"/>
    </source>
</evidence>
<dbReference type="EMBL" id="JAMBEP010000001">
    <property type="protein sequence ID" value="MCL1634057.1"/>
    <property type="molecule type" value="Genomic_DNA"/>
</dbReference>
<evidence type="ECO:0000313" key="15">
    <source>
        <dbReference type="Proteomes" id="UP001431217"/>
    </source>
</evidence>
<dbReference type="SUPFAM" id="SSF109998">
    <property type="entry name" value="Triger factor/SurA peptide-binding domain-like"/>
    <property type="match status" value="1"/>
</dbReference>
<evidence type="ECO:0000256" key="8">
    <source>
        <dbReference type="ARBA" id="ARBA00038408"/>
    </source>
</evidence>
<protein>
    <recommendedName>
        <fullName evidence="9">Periplasmic chaperone PpiD</fullName>
    </recommendedName>
    <alternativeName>
        <fullName evidence="10">Periplasmic folding chaperone</fullName>
    </alternativeName>
</protein>
<dbReference type="PANTHER" id="PTHR47529">
    <property type="entry name" value="PEPTIDYL-PROLYL CIS-TRANS ISOMERASE D"/>
    <property type="match status" value="1"/>
</dbReference>
<evidence type="ECO:0000256" key="9">
    <source>
        <dbReference type="ARBA" id="ARBA00040743"/>
    </source>
</evidence>
<reference evidence="14 15" key="1">
    <citation type="submission" date="2022-05" db="EMBL/GenBank/DDBJ databases">
        <title>Luteimonas sp. SX5, whole genome shotgun sequencing project.</title>
        <authorList>
            <person name="Zhao G."/>
            <person name="Shen L."/>
        </authorList>
    </citation>
    <scope>NUCLEOTIDE SEQUENCE [LARGE SCALE GENOMIC DNA]</scope>
    <source>
        <strain evidence="14 15">SX5</strain>
    </source>
</reference>
<evidence type="ECO:0000256" key="12">
    <source>
        <dbReference type="SAM" id="Phobius"/>
    </source>
</evidence>
<evidence type="ECO:0000256" key="1">
    <source>
        <dbReference type="ARBA" id="ARBA00004382"/>
    </source>
</evidence>
<dbReference type="Gene3D" id="3.10.50.40">
    <property type="match status" value="2"/>
</dbReference>
<proteinExistence type="inferred from homology"/>
<dbReference type="Gene3D" id="1.10.4030.10">
    <property type="entry name" value="Porin chaperone SurA, peptide-binding domain"/>
    <property type="match status" value="1"/>
</dbReference>
<keyword evidence="11" id="KW-0697">Rotamase</keyword>
<evidence type="ECO:0000256" key="6">
    <source>
        <dbReference type="ARBA" id="ARBA00023136"/>
    </source>
</evidence>
<accession>A0ABT0MGR3</accession>
<sequence>MLQSLRDKSSSWIAKLILALLLIPFAFFGVEQYLSQRVDTYAARVSTPPTWWAGAPTWWPAKMLWKHQEIGVDEFRAEFERERQQRRAAEGEAFDARAFESAENKRAVLDKMIDERVMRIAAERSGIVIGDAQIRETINSLPDFQVDGKFDAQRYQLGLQSLNPPKTPRQFEQLVRDSLQQSQIPSRLAESSFVTSGELDRLLVLLGEKRDASFALLPPPPADTGAVGGAEILKWYRDHAGDYRAPESVAIEYVELNGATLPPPQTDEAQLRARFEQEKARFAAAEQRQAAHILIAVDPKADAAVQKAAQQKAAQIAAQAKQPGADFAALARANSDDPGSKDAGGDLGLVEKGVMGDQAFDDALFSMQPNQVSGPVKSAFGYHIIKLGEIKTGQQVTFEQVRDELAREQDEADREKQFNDLAGRMVDLVNKNPTALEPAAREMNLPVQKLGPFPRGAGADGIAANPLVQRAAFSEILVQDGTVSDPIEIAPNHSIWIRVTQHTPERTQPLAEVRDRVIAAIRADRTRKASAAAADAVLARVNKGETLEAVAAAQSLQANALQGIRRGAPIPTEEANRAIFAAQRPAPGKVSAGKVDTPDGGHIVFAVTKVEAGDPKELPAEQRKQMRDQIAQMKGIDSAQGYVTAMRKQMKVEVAEDRL</sequence>
<dbReference type="Proteomes" id="UP001431217">
    <property type="component" value="Unassembled WGS sequence"/>
</dbReference>
<evidence type="ECO:0000256" key="11">
    <source>
        <dbReference type="PROSITE-ProRule" id="PRU00278"/>
    </source>
</evidence>
<dbReference type="Pfam" id="PF13624">
    <property type="entry name" value="SurA_N_3"/>
    <property type="match status" value="2"/>
</dbReference>
<keyword evidence="7" id="KW-0143">Chaperone</keyword>
<evidence type="ECO:0000256" key="2">
    <source>
        <dbReference type="ARBA" id="ARBA00022475"/>
    </source>
</evidence>
<evidence type="ECO:0000313" key="14">
    <source>
        <dbReference type="EMBL" id="MCL1634057.1"/>
    </source>
</evidence>
<evidence type="ECO:0000256" key="4">
    <source>
        <dbReference type="ARBA" id="ARBA00022692"/>
    </source>
</evidence>
<evidence type="ECO:0000256" key="5">
    <source>
        <dbReference type="ARBA" id="ARBA00022989"/>
    </source>
</evidence>
<organism evidence="14 15">
    <name type="scientific">Luteimonas galliterrae</name>
    <dbReference type="NCBI Taxonomy" id="2940486"/>
    <lineage>
        <taxon>Bacteria</taxon>
        <taxon>Pseudomonadati</taxon>
        <taxon>Pseudomonadota</taxon>
        <taxon>Gammaproteobacteria</taxon>
        <taxon>Lysobacterales</taxon>
        <taxon>Lysobacteraceae</taxon>
        <taxon>Luteimonas</taxon>
    </lineage>
</organism>
<keyword evidence="11" id="KW-0413">Isomerase</keyword>
<keyword evidence="15" id="KW-1185">Reference proteome</keyword>
<dbReference type="Pfam" id="PF00639">
    <property type="entry name" value="Rotamase"/>
    <property type="match status" value="1"/>
</dbReference>
<comment type="caution">
    <text evidence="14">The sequence shown here is derived from an EMBL/GenBank/DDBJ whole genome shotgun (WGS) entry which is preliminary data.</text>
</comment>
<dbReference type="InterPro" id="IPR027304">
    <property type="entry name" value="Trigger_fact/SurA_dom_sf"/>
</dbReference>
<evidence type="ECO:0000256" key="10">
    <source>
        <dbReference type="ARBA" id="ARBA00042775"/>
    </source>
</evidence>
<evidence type="ECO:0000259" key="13">
    <source>
        <dbReference type="PROSITE" id="PS50198"/>
    </source>
</evidence>
<dbReference type="PANTHER" id="PTHR47529:SF1">
    <property type="entry name" value="PERIPLASMIC CHAPERONE PPID"/>
    <property type="match status" value="1"/>
</dbReference>
<keyword evidence="3" id="KW-0997">Cell inner membrane</keyword>
<comment type="similarity">
    <text evidence="8">Belongs to the PpiD chaperone family.</text>
</comment>
<keyword evidence="2" id="KW-1003">Cell membrane</keyword>
<dbReference type="PROSITE" id="PS01096">
    <property type="entry name" value="PPIC_PPIASE_1"/>
    <property type="match status" value="1"/>
</dbReference>
<evidence type="ECO:0000256" key="7">
    <source>
        <dbReference type="ARBA" id="ARBA00023186"/>
    </source>
</evidence>
<gene>
    <name evidence="14" type="ORF">M2650_05310</name>
</gene>
<dbReference type="SUPFAM" id="SSF54534">
    <property type="entry name" value="FKBP-like"/>
    <property type="match status" value="1"/>
</dbReference>
<feature type="domain" description="PpiC" evidence="13">
    <location>
        <begin position="285"/>
        <end position="389"/>
    </location>
</feature>
<dbReference type="InterPro" id="IPR023058">
    <property type="entry name" value="PPIase_PpiC_CS"/>
</dbReference>
<comment type="subcellular location">
    <subcellularLocation>
        <location evidence="1">Cell inner membrane</location>
        <topology evidence="1">Single-pass type II membrane protein</topology>
        <orientation evidence="1">Periplasmic side</orientation>
    </subcellularLocation>
</comment>
<name>A0ABT0MGR3_9GAMM</name>
<dbReference type="InterPro" id="IPR000297">
    <property type="entry name" value="PPIase_PpiC"/>
</dbReference>